<name>Q3SW14_NITWN</name>
<protein>
    <recommendedName>
        <fullName evidence="3">Glycosaminoglycan attachment site</fullName>
    </recommendedName>
</protein>
<gene>
    <name evidence="1" type="ordered locus">Nwi_0260</name>
</gene>
<evidence type="ECO:0008006" key="3">
    <source>
        <dbReference type="Google" id="ProtNLM"/>
    </source>
</evidence>
<evidence type="ECO:0000313" key="2">
    <source>
        <dbReference type="Proteomes" id="UP000002531"/>
    </source>
</evidence>
<proteinExistence type="predicted"/>
<accession>Q3SW14</accession>
<dbReference type="eggNOG" id="ENOG502Z8GP">
    <property type="taxonomic scope" value="Bacteria"/>
</dbReference>
<dbReference type="KEGG" id="nwi:Nwi_0260"/>
<dbReference type="OrthoDB" id="981968at2"/>
<sequence length="477" mass="53098">MTQKETSPRENEQSAGLLLPLSERCFDLYALSLPRGPNFHPWSFRSAWSSGKDSSIGAVLQLSPAGPFATLILRRQVDHRFVLTHRKEMIGSEQEAFADLAANMQFSAPEPLRPGEKRRPLLLDTAGRTPGDYFKLLTGTRTHYPALMAIGELYLAMPRPDDNFAGDFQTNNFNSRLWELYLFAAFREQDITVTQPLPSPDFLLERDGHSCWVEAVTANAEEPYAQGFTTPAPPPDDRAERLIGAPAERFAKTLRSKLQREYDKAPHVTGQSFAFAIADFHAPGSMVWSREALPSYLYGIHAQVGEGPEGPFAFAESVAKLRGSHSIPAGLFRDPAMAHLSAVIFSNAATLGKFNRMGLLAGWRPQGLSMVREGLIFDRTPGALEPKTFRLDVLSEEYARLWPGGEAWCQELEVFHNPMATHPIDFDLIPGATHWFEENGELMCSAYWECSVLSSMTHLKIETPKDGITQEKSKQAG</sequence>
<keyword evidence="2" id="KW-1185">Reference proteome</keyword>
<organism evidence="1 2">
    <name type="scientific">Nitrobacter winogradskyi (strain ATCC 25391 / DSM 10237 / CIP 104748 / NCIMB 11846 / Nb-255)</name>
    <dbReference type="NCBI Taxonomy" id="323098"/>
    <lineage>
        <taxon>Bacteria</taxon>
        <taxon>Pseudomonadati</taxon>
        <taxon>Pseudomonadota</taxon>
        <taxon>Alphaproteobacteria</taxon>
        <taxon>Hyphomicrobiales</taxon>
        <taxon>Nitrobacteraceae</taxon>
        <taxon>Nitrobacter</taxon>
    </lineage>
</organism>
<dbReference type="STRING" id="323098.Nwi_0260"/>
<dbReference type="AlphaFoldDB" id="Q3SW14"/>
<evidence type="ECO:0000313" key="1">
    <source>
        <dbReference type="EMBL" id="ABA03527.1"/>
    </source>
</evidence>
<dbReference type="Proteomes" id="UP000002531">
    <property type="component" value="Chromosome"/>
</dbReference>
<reference evidence="1 2" key="1">
    <citation type="journal article" date="2006" name="Appl. Environ. Microbiol.">
        <title>Genome sequence of the chemolithoautotrophic nitrite-oxidizing bacterium Nitrobacter winogradskyi Nb-255.</title>
        <authorList>
            <person name="Starkenburg S.R."/>
            <person name="Chain P.S."/>
            <person name="Sayavedra-Soto L.A."/>
            <person name="Hauser L."/>
            <person name="Land M.L."/>
            <person name="Larimer F.W."/>
            <person name="Malfatti S.A."/>
            <person name="Klotz M.G."/>
            <person name="Bottomley P.J."/>
            <person name="Arp D.J."/>
            <person name="Hickey W.J."/>
        </authorList>
    </citation>
    <scope>NUCLEOTIDE SEQUENCE [LARGE SCALE GENOMIC DNA]</scope>
    <source>
        <strain evidence="2">ATCC 25391 / DSM 10237 / CIP 104748 / NCIMB 11846 / Nb-255</strain>
    </source>
</reference>
<dbReference type="HOGENOM" id="CLU_047094_0_0_5"/>
<dbReference type="EMBL" id="CP000115">
    <property type="protein sequence ID" value="ABA03527.1"/>
    <property type="molecule type" value="Genomic_DNA"/>
</dbReference>